<protein>
    <recommendedName>
        <fullName evidence="3">Secreted protein</fullName>
    </recommendedName>
</protein>
<sequence length="91" mass="10188">MTGYKKNTWLAVIALVMGFAAFPFSYSEAQSTDVSLSALECEEVAYSSLTQMNGRQQDFSKQCDIVEASHDWEEQYGSLNEQELVSGVVYE</sequence>
<evidence type="ECO:0000313" key="1">
    <source>
        <dbReference type="EMBL" id="MFK7642335.1"/>
    </source>
</evidence>
<name>A0ABW8Q594_9NEIS</name>
<dbReference type="EMBL" id="JBJGEB010000006">
    <property type="protein sequence ID" value="MFK7642335.1"/>
    <property type="molecule type" value="Genomic_DNA"/>
</dbReference>
<reference evidence="1 2" key="1">
    <citation type="submission" date="2024-11" db="EMBL/GenBank/DDBJ databases">
        <authorList>
            <person name="Mikucki A.G."/>
            <person name="Kahler C.M."/>
        </authorList>
    </citation>
    <scope>NUCLEOTIDE SEQUENCE [LARGE SCALE GENOMIC DNA]</scope>
    <source>
        <strain evidence="1 2">EXNM717</strain>
    </source>
</reference>
<keyword evidence="2" id="KW-1185">Reference proteome</keyword>
<proteinExistence type="predicted"/>
<evidence type="ECO:0000313" key="2">
    <source>
        <dbReference type="Proteomes" id="UP001621964"/>
    </source>
</evidence>
<comment type="caution">
    <text evidence="1">The sequence shown here is derived from an EMBL/GenBank/DDBJ whole genome shotgun (WGS) entry which is preliminary data.</text>
</comment>
<organism evidence="1 2">
    <name type="scientific">Neisseria oralis</name>
    <dbReference type="NCBI Taxonomy" id="1107316"/>
    <lineage>
        <taxon>Bacteria</taxon>
        <taxon>Pseudomonadati</taxon>
        <taxon>Pseudomonadota</taxon>
        <taxon>Betaproteobacteria</taxon>
        <taxon>Neisseriales</taxon>
        <taxon>Neisseriaceae</taxon>
        <taxon>Neisseria</taxon>
    </lineage>
</organism>
<dbReference type="RefSeq" id="WP_377080034.1">
    <property type="nucleotide sequence ID" value="NZ_JBJGEB010000006.1"/>
</dbReference>
<accession>A0ABW8Q594</accession>
<dbReference type="Proteomes" id="UP001621964">
    <property type="component" value="Unassembled WGS sequence"/>
</dbReference>
<gene>
    <name evidence="1" type="ORF">ACI43T_07465</name>
</gene>
<evidence type="ECO:0008006" key="3">
    <source>
        <dbReference type="Google" id="ProtNLM"/>
    </source>
</evidence>